<keyword evidence="9 11" id="KW-0067">ATP-binding</keyword>
<evidence type="ECO:0000256" key="7">
    <source>
        <dbReference type="ARBA" id="ARBA00022759"/>
    </source>
</evidence>
<dbReference type="PATRIC" id="fig|1702221.3.peg.1892"/>
<gene>
    <name evidence="15" type="ORF">AALO17_19410</name>
</gene>
<dbReference type="REBASE" id="139404">
    <property type="entry name" value="Fro17ORF19390P"/>
</dbReference>
<keyword evidence="12" id="KW-0175">Coiled coil</keyword>
<keyword evidence="6 11" id="KW-0680">Restriction system</keyword>
<dbReference type="KEGG" id="fro:AALO17_19410"/>
<keyword evidence="16" id="KW-1185">Reference proteome</keyword>
<dbReference type="InterPro" id="IPR007409">
    <property type="entry name" value="Restrct_endonuc_type1_HsdR_N"/>
</dbReference>
<evidence type="ECO:0000259" key="14">
    <source>
        <dbReference type="PROSITE" id="PS51192"/>
    </source>
</evidence>
<dbReference type="Gene3D" id="3.40.50.300">
    <property type="entry name" value="P-loop containing nucleotide triphosphate hydrolases"/>
    <property type="match status" value="2"/>
</dbReference>
<protein>
    <recommendedName>
        <fullName evidence="11">Type I restriction enzyme endonuclease subunit</fullName>
        <shortName evidence="11">R protein</shortName>
        <ecNumber evidence="11">3.1.21.3</ecNumber>
    </recommendedName>
    <alternativeName>
        <fullName evidence="11">Type-1 restriction enzyme R protein</fullName>
    </alternativeName>
</protein>
<dbReference type="SMART" id="SM00487">
    <property type="entry name" value="DEXDc"/>
    <property type="match status" value="1"/>
</dbReference>
<dbReference type="PANTHER" id="PTHR30195">
    <property type="entry name" value="TYPE I SITE-SPECIFIC DEOXYRIBONUCLEASE PROTEIN SUBUNIT M AND R"/>
    <property type="match status" value="1"/>
</dbReference>
<dbReference type="InterPro" id="IPR055180">
    <property type="entry name" value="HsdR_RecA-like_helicase_dom_2"/>
</dbReference>
<evidence type="ECO:0000313" key="16">
    <source>
        <dbReference type="Proteomes" id="UP000069771"/>
    </source>
</evidence>
<organism evidence="15 16">
    <name type="scientific">Faecalibaculum rodentium</name>
    <dbReference type="NCBI Taxonomy" id="1702221"/>
    <lineage>
        <taxon>Bacteria</taxon>
        <taxon>Bacillati</taxon>
        <taxon>Bacillota</taxon>
        <taxon>Erysipelotrichia</taxon>
        <taxon>Erysipelotrichales</taxon>
        <taxon>Erysipelotrichaceae</taxon>
        <taxon>Faecalibaculum</taxon>
    </lineage>
</organism>
<dbReference type="Pfam" id="PF22679">
    <property type="entry name" value="T1R_D3-like"/>
    <property type="match status" value="1"/>
</dbReference>
<sequence>MKSEAQFEAELIEKLSNSPLSTEEDRKRPSHIYRSRNWTYEPQIKTTEQLWQNFKEILESHNQQTLDRPLSYTEFAQVKREIESLTTPFKAGQFLYGMNGVSQVEVDLDDGRHVYLTVFDQSQVGAGSTVYQVVNQVERPAVISGKPSRRFDVTLLINGLPIIQIELKRSDVTVERALNQMQQYTEENQYSGIFSTVQILVAMSEYNTRYMARTTPGNFNKDFAFHWQFFDNNNVVRRWNEFTDTFLSIPMAHNMATNYMILDGTVNKETLKVMRPYQVAATQRVLDAIKGNDFSGGLGKLGYVWHTTGSGKTITSFKTAWLASKLPTVDKVVFLVDRKALTSQTRDNYRAYDPEGSGDTSSIEDTASTNELSRKLKAKDSNIIVTSVQKLERLASRKNFKAPDRNFVFIVDEAHRSTGGQAFERIQKAFKKSAWIGYTGTPIFDDTKEKDSTPQVFGNNLHTYTIREAIADKNVLGFKVDFMTTLASDAVKTKYLPEFFRSQHPNWSEEKIQDKIDNLTDEDMDDMVAPSFYDENPRHVEAVVDNIYKNWKNRSADGRYNAILTTHVGGGRASTPMAMMYFRECMKANEKKLHGTNLKVAVTFSPDNTNSDGMCETNKGLHEAIEAYNKQFGTTFGLDTVQEYNEDVSMRLRQLDPDGNNLDLVIVVDRLLTGFDAPCLNTLYVDRTLKGPGLVQAYSRTNRISSRSYKQFGQVVNFRWPKQNEKLMNDALAVYSDKKNAGKTSGEQQRALVGWDILAGSFEEELAKAKEMVQEIREKTDDFTQIPASEQEQNNIYQVMQQFNRKVALLKQYPMAMNDAKEPIPDSGYDYNDPEKLVIMLGMESGENQMLTMLTNEMKSMMAKKQHIPVTDIDLMVELRKDVVVNYDYLTKLLEDLMNQVHDEKEEEIEKTREEIIKFANTLEDIPQAKQIIAAAKAIIRKEYPPRNSGMTYPYQLTNSLDVVSDVNRITVRKRVLDFRNKWGITDVVSYQELMDLMKHHGYEKQDLDMAGQLTNILKEGAQNYQVMAEDPAIRSLSRLKYRNGLRAAVYALADSLTEEGRSLEE</sequence>
<dbReference type="Gene3D" id="3.90.1570.50">
    <property type="match status" value="1"/>
</dbReference>
<keyword evidence="4" id="KW-0540">Nuclease</keyword>
<dbReference type="GO" id="GO:0009307">
    <property type="term" value="P:DNA restriction-modification system"/>
    <property type="evidence" value="ECO:0007669"/>
    <property type="project" value="UniProtKB-KW"/>
</dbReference>
<reference evidence="15 16" key="1">
    <citation type="journal article" date="2016" name="Gut Pathog.">
        <title>Whole genome sequencing of "Faecalibaculum rodentium" ALO17, isolated from C57BL/6J laboratory mouse feces.</title>
        <authorList>
            <person name="Lim S."/>
            <person name="Chang D.H."/>
            <person name="Ahn S."/>
            <person name="Kim B.C."/>
        </authorList>
    </citation>
    <scope>NUCLEOTIDE SEQUENCE [LARGE SCALE GENOMIC DNA]</scope>
    <source>
        <strain evidence="15 16">Alo17</strain>
    </source>
</reference>
<accession>A0A140DWP8</accession>
<feature type="compositionally biased region" description="Polar residues" evidence="13">
    <location>
        <begin position="358"/>
        <end position="368"/>
    </location>
</feature>
<evidence type="ECO:0000256" key="11">
    <source>
        <dbReference type="RuleBase" id="RU364115"/>
    </source>
</evidence>
<feature type="coiled-coil region" evidence="12">
    <location>
        <begin position="887"/>
        <end position="922"/>
    </location>
</feature>
<evidence type="ECO:0000313" key="15">
    <source>
        <dbReference type="EMBL" id="AMK55075.1"/>
    </source>
</evidence>
<dbReference type="CDD" id="cd22332">
    <property type="entry name" value="HsdR_N"/>
    <property type="match status" value="1"/>
</dbReference>
<evidence type="ECO:0000256" key="13">
    <source>
        <dbReference type="SAM" id="MobiDB-lite"/>
    </source>
</evidence>
<dbReference type="InterPro" id="IPR022625">
    <property type="entry name" value="TypeI_RM_Rsu_C"/>
</dbReference>
<evidence type="ECO:0000256" key="2">
    <source>
        <dbReference type="ARBA" id="ARBA00008598"/>
    </source>
</evidence>
<dbReference type="SUPFAM" id="SSF52540">
    <property type="entry name" value="P-loop containing nucleoside triphosphate hydrolases"/>
    <property type="match status" value="1"/>
</dbReference>
<dbReference type="OrthoDB" id="9758243at2"/>
<dbReference type="PANTHER" id="PTHR30195:SF16">
    <property type="entry name" value="TYPE I RESTRICTION ENZYME ENDONUCLEASE SUBUNIT"/>
    <property type="match status" value="1"/>
</dbReference>
<dbReference type="Pfam" id="PF18766">
    <property type="entry name" value="SWI2_SNF2"/>
    <property type="match status" value="1"/>
</dbReference>
<comment type="subunit">
    <text evidence="3 11">The type I restriction/modification system is composed of three polypeptides R, M and S.</text>
</comment>
<name>A0A140DWP8_9FIRM</name>
<evidence type="ECO:0000256" key="10">
    <source>
        <dbReference type="ARBA" id="ARBA00023125"/>
    </source>
</evidence>
<dbReference type="Pfam" id="PF04313">
    <property type="entry name" value="HSDR_N"/>
    <property type="match status" value="1"/>
</dbReference>
<dbReference type="PROSITE" id="PS51192">
    <property type="entry name" value="HELICASE_ATP_BIND_1"/>
    <property type="match status" value="1"/>
</dbReference>
<proteinExistence type="inferred from homology"/>
<feature type="region of interest" description="Disordered" evidence="13">
    <location>
        <begin position="347"/>
        <end position="368"/>
    </location>
</feature>
<keyword evidence="10 11" id="KW-0238">DNA-binding</keyword>
<comment type="catalytic activity">
    <reaction evidence="1 11">
        <text>Endonucleolytic cleavage of DNA to give random double-stranded fragments with terminal 5'-phosphates, ATP is simultaneously hydrolyzed.</text>
        <dbReference type="EC" id="3.1.21.3"/>
    </reaction>
</comment>
<dbReference type="EC" id="3.1.21.3" evidence="11"/>
<dbReference type="InterPro" id="IPR040980">
    <property type="entry name" value="SWI2_SNF2"/>
</dbReference>
<dbReference type="NCBIfam" id="TIGR00348">
    <property type="entry name" value="hsdR"/>
    <property type="match status" value="1"/>
</dbReference>
<evidence type="ECO:0000256" key="4">
    <source>
        <dbReference type="ARBA" id="ARBA00022722"/>
    </source>
</evidence>
<dbReference type="InterPro" id="IPR014001">
    <property type="entry name" value="Helicase_ATP-bd"/>
</dbReference>
<evidence type="ECO:0000256" key="6">
    <source>
        <dbReference type="ARBA" id="ARBA00022747"/>
    </source>
</evidence>
<keyword evidence="7" id="KW-0255">Endonuclease</keyword>
<comment type="function">
    <text evidence="11">Subunit R is required for both nuclease and ATPase activities, but not for modification.</text>
</comment>
<keyword evidence="5 11" id="KW-0547">Nucleotide-binding</keyword>
<dbReference type="GO" id="GO:0003677">
    <property type="term" value="F:DNA binding"/>
    <property type="evidence" value="ECO:0007669"/>
    <property type="project" value="UniProtKB-KW"/>
</dbReference>
<dbReference type="CDD" id="cd18800">
    <property type="entry name" value="SF2_C_EcoR124I-like"/>
    <property type="match status" value="1"/>
</dbReference>
<dbReference type="Pfam" id="PF12008">
    <property type="entry name" value="EcoR124_C"/>
    <property type="match status" value="1"/>
</dbReference>
<dbReference type="InterPro" id="IPR027417">
    <property type="entry name" value="P-loop_NTPase"/>
</dbReference>
<dbReference type="Proteomes" id="UP000069771">
    <property type="component" value="Chromosome"/>
</dbReference>
<feature type="domain" description="Helicase ATP-binding" evidence="14">
    <location>
        <begin position="293"/>
        <end position="460"/>
    </location>
</feature>
<evidence type="ECO:0000256" key="1">
    <source>
        <dbReference type="ARBA" id="ARBA00000851"/>
    </source>
</evidence>
<dbReference type="AlphaFoldDB" id="A0A140DWP8"/>
<comment type="similarity">
    <text evidence="2 11">Belongs to the HsdR family.</text>
</comment>
<dbReference type="InterPro" id="IPR004473">
    <property type="entry name" value="Restrct_endonuc_typeI_HsdR"/>
</dbReference>
<evidence type="ECO:0000256" key="8">
    <source>
        <dbReference type="ARBA" id="ARBA00022801"/>
    </source>
</evidence>
<keyword evidence="8 11" id="KW-0378">Hydrolase</keyword>
<dbReference type="GO" id="GO:0009035">
    <property type="term" value="F:type I site-specific deoxyribonuclease activity"/>
    <property type="evidence" value="ECO:0007669"/>
    <property type="project" value="UniProtKB-EC"/>
</dbReference>
<evidence type="ECO:0000256" key="12">
    <source>
        <dbReference type="SAM" id="Coils"/>
    </source>
</evidence>
<dbReference type="CDD" id="cd18030">
    <property type="entry name" value="DEXHc_RE_I_HsdR"/>
    <property type="match status" value="1"/>
</dbReference>
<evidence type="ECO:0000256" key="3">
    <source>
        <dbReference type="ARBA" id="ARBA00011296"/>
    </source>
</evidence>
<dbReference type="STRING" id="1702221.AALO17_19410"/>
<evidence type="ECO:0000256" key="9">
    <source>
        <dbReference type="ARBA" id="ARBA00022840"/>
    </source>
</evidence>
<dbReference type="InterPro" id="IPR051268">
    <property type="entry name" value="Type-I_R_enzyme_R_subunit"/>
</dbReference>
<dbReference type="GO" id="GO:0005524">
    <property type="term" value="F:ATP binding"/>
    <property type="evidence" value="ECO:0007669"/>
    <property type="project" value="UniProtKB-KW"/>
</dbReference>
<dbReference type="EMBL" id="CP011391">
    <property type="protein sequence ID" value="AMK55075.1"/>
    <property type="molecule type" value="Genomic_DNA"/>
</dbReference>
<evidence type="ECO:0000256" key="5">
    <source>
        <dbReference type="ARBA" id="ARBA00022741"/>
    </source>
</evidence>